<dbReference type="PROSITE" id="PS51257">
    <property type="entry name" value="PROKAR_LIPOPROTEIN"/>
    <property type="match status" value="1"/>
</dbReference>
<evidence type="ECO:0000313" key="3">
    <source>
        <dbReference type="EMBL" id="MFD2830814.1"/>
    </source>
</evidence>
<evidence type="ECO:0000313" key="4">
    <source>
        <dbReference type="Proteomes" id="UP001597519"/>
    </source>
</evidence>
<accession>A0ABW5WZI1</accession>
<protein>
    <submittedName>
        <fullName evidence="3">FixH family protein</fullName>
    </submittedName>
</protein>
<name>A0ABW5WZI1_9STAP</name>
<feature type="signal peptide" evidence="1">
    <location>
        <begin position="1"/>
        <end position="17"/>
    </location>
</feature>
<dbReference type="EMBL" id="JBHUOQ010000004">
    <property type="protein sequence ID" value="MFD2830814.1"/>
    <property type="molecule type" value="Genomic_DNA"/>
</dbReference>
<evidence type="ECO:0000256" key="1">
    <source>
        <dbReference type="SAM" id="SignalP"/>
    </source>
</evidence>
<keyword evidence="4" id="KW-1185">Reference proteome</keyword>
<dbReference type="Proteomes" id="UP001597519">
    <property type="component" value="Unassembled WGS sequence"/>
</dbReference>
<gene>
    <name evidence="3" type="ORF">ACFSX4_10115</name>
</gene>
<feature type="domain" description="YtkA-like" evidence="2">
    <location>
        <begin position="43"/>
        <end position="123"/>
    </location>
</feature>
<proteinExistence type="predicted"/>
<dbReference type="RefSeq" id="WP_377774204.1">
    <property type="nucleotide sequence ID" value="NZ_JBHUOQ010000004.1"/>
</dbReference>
<dbReference type="InterPro" id="IPR032693">
    <property type="entry name" value="YtkA-like_dom"/>
</dbReference>
<comment type="caution">
    <text evidence="3">The sequence shown here is derived from an EMBL/GenBank/DDBJ whole genome shotgun (WGS) entry which is preliminary data.</text>
</comment>
<organism evidence="3 4">
    <name type="scientific">Corticicoccus populi</name>
    <dbReference type="NCBI Taxonomy" id="1812821"/>
    <lineage>
        <taxon>Bacteria</taxon>
        <taxon>Bacillati</taxon>
        <taxon>Bacillota</taxon>
        <taxon>Bacilli</taxon>
        <taxon>Bacillales</taxon>
        <taxon>Staphylococcaceae</taxon>
        <taxon>Corticicoccus</taxon>
    </lineage>
</organism>
<dbReference type="Pfam" id="PF13115">
    <property type="entry name" value="YtkA"/>
    <property type="match status" value="1"/>
</dbReference>
<keyword evidence="1" id="KW-0732">Signal</keyword>
<feature type="chain" id="PRO_5045458872" evidence="1">
    <location>
        <begin position="18"/>
        <end position="140"/>
    </location>
</feature>
<evidence type="ECO:0000259" key="2">
    <source>
        <dbReference type="Pfam" id="PF13115"/>
    </source>
</evidence>
<reference evidence="4" key="1">
    <citation type="journal article" date="2019" name="Int. J. Syst. Evol. Microbiol.">
        <title>The Global Catalogue of Microorganisms (GCM) 10K type strain sequencing project: providing services to taxonomists for standard genome sequencing and annotation.</title>
        <authorList>
            <consortium name="The Broad Institute Genomics Platform"/>
            <consortium name="The Broad Institute Genome Sequencing Center for Infectious Disease"/>
            <person name="Wu L."/>
            <person name="Ma J."/>
        </authorList>
    </citation>
    <scope>NUCLEOTIDE SEQUENCE [LARGE SCALE GENOMIC DNA]</scope>
    <source>
        <strain evidence="4">KCTC 33575</strain>
    </source>
</reference>
<sequence length="140" mass="15586">MKIKSFLVMLISLLLLSACNTSDEDTHGDHADMNHDAPNEDDIRTLEVDLMVPEETVSSGEAVEISAHVTSNDEDVEDADAVMFEIIRDEESLAMIEVDHDDSGVYKIEYTFESPGDYTVIAHVDAFQLHTMPSKEVIVE</sequence>